<dbReference type="GO" id="GO:0016829">
    <property type="term" value="F:lyase activity"/>
    <property type="evidence" value="ECO:0007669"/>
    <property type="project" value="UniProtKB-KW"/>
</dbReference>
<dbReference type="SUPFAM" id="SSF48230">
    <property type="entry name" value="Chondroitin AC/alginate lyase"/>
    <property type="match status" value="1"/>
</dbReference>
<dbReference type="GO" id="GO:0042597">
    <property type="term" value="C:periplasmic space"/>
    <property type="evidence" value="ECO:0007669"/>
    <property type="project" value="UniProtKB-SubCell"/>
</dbReference>
<dbReference type="InterPro" id="IPR032518">
    <property type="entry name" value="HepII_N"/>
</dbReference>
<keyword evidence="2" id="KW-0732">Signal</keyword>
<dbReference type="Pfam" id="PF16332">
    <property type="entry name" value="DUF4962"/>
    <property type="match status" value="1"/>
</dbReference>
<dbReference type="PANTHER" id="PTHR39210">
    <property type="entry name" value="HEPARIN-SULFATE LYASE"/>
    <property type="match status" value="1"/>
</dbReference>
<evidence type="ECO:0000256" key="2">
    <source>
        <dbReference type="ARBA" id="ARBA00022729"/>
    </source>
</evidence>
<comment type="caution">
    <text evidence="7">The sequence shown here is derived from an EMBL/GenBank/DDBJ whole genome shotgun (WGS) entry which is preliminary data.</text>
</comment>
<evidence type="ECO:0000313" key="7">
    <source>
        <dbReference type="EMBL" id="MBA5637139.1"/>
    </source>
</evidence>
<protein>
    <submittedName>
        <fullName evidence="7">DUF4962 domain-containing protein</fullName>
    </submittedName>
</protein>
<keyword evidence="8" id="KW-1185">Reference proteome</keyword>
<feature type="domain" description="Heparinase II/III-like C-terminal" evidence="5">
    <location>
        <begin position="465"/>
        <end position="635"/>
    </location>
</feature>
<reference evidence="7 8" key="1">
    <citation type="submission" date="2020-07" db="EMBL/GenBank/DDBJ databases">
        <title>Novel species isolated from subtropical streams in China.</title>
        <authorList>
            <person name="Lu H."/>
        </authorList>
    </citation>
    <scope>NUCLEOTIDE SEQUENCE [LARGE SCALE GENOMIC DNA]</scope>
    <source>
        <strain evidence="7 8">LX20W</strain>
    </source>
</reference>
<dbReference type="Gene3D" id="2.60.40.10">
    <property type="entry name" value="Immunoglobulins"/>
    <property type="match status" value="1"/>
</dbReference>
<evidence type="ECO:0000259" key="5">
    <source>
        <dbReference type="Pfam" id="PF07940"/>
    </source>
</evidence>
<proteinExistence type="predicted"/>
<evidence type="ECO:0000313" key="8">
    <source>
        <dbReference type="Proteomes" id="UP000534388"/>
    </source>
</evidence>
<dbReference type="Proteomes" id="UP000534388">
    <property type="component" value="Unassembled WGS sequence"/>
</dbReference>
<organism evidence="7 8">
    <name type="scientific">Rugamonas brunnea</name>
    <dbReference type="NCBI Taxonomy" id="2758569"/>
    <lineage>
        <taxon>Bacteria</taxon>
        <taxon>Pseudomonadati</taxon>
        <taxon>Pseudomonadota</taxon>
        <taxon>Betaproteobacteria</taxon>
        <taxon>Burkholderiales</taxon>
        <taxon>Oxalobacteraceae</taxon>
        <taxon>Telluria group</taxon>
        <taxon>Rugamonas</taxon>
    </lineage>
</organism>
<dbReference type="InterPro" id="IPR008929">
    <property type="entry name" value="Chondroitin_lyas"/>
</dbReference>
<keyword evidence="3" id="KW-0574">Periplasm</keyword>
<name>A0A7W2IBA8_9BURK</name>
<sequence>MATLCGQARADWAQAATPLEIKTLPANLAAQPQNPPTFSWSRYSTSPPSYTIEVYSNGALVTTYTSYRNWYMPSRALPAGTYSWRVTPTTVTDWSTMRSFTINASSQTYEVPENADLRARILQRARPRALQTLPLYSTWSGGLLTERGPAVTALTKEVQYQITYLPIISDTQWTLDTSTVTTTAQAAQIADIRNQLGKQGRQLEASALLYKLTGSQQFLTEALRRGDELAAFNPLGPTNYYQQDQAPFAIASALIRAYDCVSNVIDPTRKAAWLASVAAYTNQIYGDLSQYNGRIDQYPFDSHAISNTAGVALISTLAVGDIPDATAWFDFAFRSYVSSLSVWSGPEGGFANGTAYGEFAVDLYMQVWQPALQAMGLDLYGKPWSRGFLNFFMYFVPPGQTSHVFGDGHEVKPTSQVMKAYASNFATPAAAWYVNNQPGTYDNLTLLRSPYPLPSSSVTAAAPTVNAFMLPTIGWGAMHSKLADPGRTSVYFKSSSYGSYNHSHGDQNSLVVMSGGYPMLGEGGWYDYYGSPMWTSWYRTTKAHNALTFDGGIGQTVTGGNLSIINATGRINAFSTSSAMDYIEGDATPAYGGLLSSAVRKVWYLRSQDEIVVQDLAKSANVHKYEWNYHTFGTLTYDPTTMKSSIAYQGRTLCLRPIVTTGLVYNTVANLPQMTGRTESQGVYSFGTAATNGEFLMLIDPGCKNPTVTLTTTSTGRTLTVGSQAITLPK</sequence>
<dbReference type="InterPro" id="IPR012480">
    <property type="entry name" value="Hepar_II_III_C"/>
</dbReference>
<dbReference type="Gene3D" id="2.70.98.70">
    <property type="match status" value="1"/>
</dbReference>
<gene>
    <name evidence="7" type="ORF">H3H37_08730</name>
</gene>
<evidence type="ECO:0000256" key="4">
    <source>
        <dbReference type="ARBA" id="ARBA00023239"/>
    </source>
</evidence>
<dbReference type="Pfam" id="PF07940">
    <property type="entry name" value="Hepar_II_III_C"/>
    <property type="match status" value="1"/>
</dbReference>
<feature type="domain" description="Heparinase II N-terminal" evidence="6">
    <location>
        <begin position="66"/>
        <end position="436"/>
    </location>
</feature>
<comment type="subcellular location">
    <subcellularLocation>
        <location evidence="1">Periplasm</location>
    </subcellularLocation>
</comment>
<evidence type="ECO:0000256" key="3">
    <source>
        <dbReference type="ARBA" id="ARBA00022764"/>
    </source>
</evidence>
<evidence type="ECO:0000259" key="6">
    <source>
        <dbReference type="Pfam" id="PF16332"/>
    </source>
</evidence>
<evidence type="ECO:0000256" key="1">
    <source>
        <dbReference type="ARBA" id="ARBA00004418"/>
    </source>
</evidence>
<accession>A0A7W2IBA8</accession>
<dbReference type="Gene3D" id="1.50.10.100">
    <property type="entry name" value="Chondroitin AC/alginate lyase"/>
    <property type="match status" value="1"/>
</dbReference>
<dbReference type="PANTHER" id="PTHR39210:SF1">
    <property type="entry name" value="HEPARIN-SULFATE LYASE"/>
    <property type="match status" value="1"/>
</dbReference>
<keyword evidence="4" id="KW-0456">Lyase</keyword>
<dbReference type="AlphaFoldDB" id="A0A7W2IBA8"/>
<dbReference type="InterPro" id="IPR013783">
    <property type="entry name" value="Ig-like_fold"/>
</dbReference>
<dbReference type="EMBL" id="JACEZT010000004">
    <property type="protein sequence ID" value="MBA5637139.1"/>
    <property type="molecule type" value="Genomic_DNA"/>
</dbReference>